<dbReference type="AlphaFoldDB" id="A0A2N0NCZ4"/>
<accession>A0A2N0NCZ4</accession>
<proteinExistence type="predicted"/>
<reference evidence="1 2" key="2">
    <citation type="submission" date="2017-09" db="EMBL/GenBank/DDBJ databases">
        <title>Extensive intraspecific genome diversity in a model arbuscular mycorrhizal fungus.</title>
        <authorList>
            <person name="Chen E.C."/>
            <person name="Morin E."/>
            <person name="Beaudet D."/>
            <person name="Noel J."/>
            <person name="Ndikumana S."/>
            <person name="Charron P."/>
            <person name="St-Onge C."/>
            <person name="Giorgi J."/>
            <person name="Grigoriev I.V."/>
            <person name="Roux C."/>
            <person name="Martin F.M."/>
            <person name="Corradi N."/>
        </authorList>
    </citation>
    <scope>NUCLEOTIDE SEQUENCE [LARGE SCALE GENOMIC DNA]</scope>
    <source>
        <strain evidence="1 2">A5</strain>
    </source>
</reference>
<name>A0A2N0NCZ4_9GLOM</name>
<reference evidence="1 2" key="1">
    <citation type="submission" date="2016-04" db="EMBL/GenBank/DDBJ databases">
        <title>Genome analyses suggest a sexual origin of heterokaryosis in a supposedly ancient asexual fungus.</title>
        <authorList>
            <person name="Ropars J."/>
            <person name="Sedzielewska K."/>
            <person name="Noel J."/>
            <person name="Charron P."/>
            <person name="Farinelli L."/>
            <person name="Marton T."/>
            <person name="Kruger M."/>
            <person name="Pelin A."/>
            <person name="Brachmann A."/>
            <person name="Corradi N."/>
        </authorList>
    </citation>
    <scope>NUCLEOTIDE SEQUENCE [LARGE SCALE GENOMIC DNA]</scope>
    <source>
        <strain evidence="1 2">A5</strain>
    </source>
</reference>
<dbReference type="EMBL" id="LLXJ01011007">
    <property type="protein sequence ID" value="PKB92450.1"/>
    <property type="molecule type" value="Genomic_DNA"/>
</dbReference>
<evidence type="ECO:0000313" key="1">
    <source>
        <dbReference type="EMBL" id="PKB92450.1"/>
    </source>
</evidence>
<sequence length="55" mass="6451">DIIFQKREGSPHELPNICNFPSNLLFNAPENYKQENLPLDAKDIMYTGYYNFKQA</sequence>
<feature type="non-terminal residue" evidence="1">
    <location>
        <position position="1"/>
    </location>
</feature>
<protein>
    <submittedName>
        <fullName evidence="1">Uncharacterized protein</fullName>
    </submittedName>
</protein>
<evidence type="ECO:0000313" key="2">
    <source>
        <dbReference type="Proteomes" id="UP000232722"/>
    </source>
</evidence>
<dbReference type="Proteomes" id="UP000232722">
    <property type="component" value="Unassembled WGS sequence"/>
</dbReference>
<organism evidence="1 2">
    <name type="scientific">Rhizophagus irregularis</name>
    <dbReference type="NCBI Taxonomy" id="588596"/>
    <lineage>
        <taxon>Eukaryota</taxon>
        <taxon>Fungi</taxon>
        <taxon>Fungi incertae sedis</taxon>
        <taxon>Mucoromycota</taxon>
        <taxon>Glomeromycotina</taxon>
        <taxon>Glomeromycetes</taxon>
        <taxon>Glomerales</taxon>
        <taxon>Glomeraceae</taxon>
        <taxon>Rhizophagus</taxon>
    </lineage>
</organism>
<gene>
    <name evidence="1" type="ORF">RhiirA5_444619</name>
</gene>
<comment type="caution">
    <text evidence="1">The sequence shown here is derived from an EMBL/GenBank/DDBJ whole genome shotgun (WGS) entry which is preliminary data.</text>
</comment>